<feature type="compositionally biased region" description="Acidic residues" evidence="5">
    <location>
        <begin position="358"/>
        <end position="371"/>
    </location>
</feature>
<dbReference type="SUPFAM" id="SSF51206">
    <property type="entry name" value="cAMP-binding domain-like"/>
    <property type="match status" value="1"/>
</dbReference>
<dbReference type="PANTHER" id="PTHR43310:SF4">
    <property type="entry name" value="AFR304WP"/>
    <property type="match status" value="1"/>
</dbReference>
<keyword evidence="4 6" id="KW-0472">Membrane</keyword>
<feature type="transmembrane region" description="Helical" evidence="6">
    <location>
        <begin position="456"/>
        <end position="476"/>
    </location>
</feature>
<feature type="compositionally biased region" description="Pro residues" evidence="5">
    <location>
        <begin position="203"/>
        <end position="212"/>
    </location>
</feature>
<dbReference type="Gene3D" id="2.60.120.10">
    <property type="entry name" value="Jelly Rolls"/>
    <property type="match status" value="1"/>
</dbReference>
<feature type="region of interest" description="Disordered" evidence="5">
    <location>
        <begin position="1"/>
        <end position="21"/>
    </location>
</feature>
<feature type="compositionally biased region" description="Basic and acidic residues" evidence="5">
    <location>
        <begin position="378"/>
        <end position="398"/>
    </location>
</feature>
<dbReference type="PROSITE" id="PS50042">
    <property type="entry name" value="CNMP_BINDING_3"/>
    <property type="match status" value="1"/>
</dbReference>
<dbReference type="InterPro" id="IPR018490">
    <property type="entry name" value="cNMP-bd_dom_sf"/>
</dbReference>
<evidence type="ECO:0000259" key="7">
    <source>
        <dbReference type="PROSITE" id="PS50042"/>
    </source>
</evidence>
<feature type="compositionally biased region" description="Basic and acidic residues" evidence="5">
    <location>
        <begin position="1"/>
        <end position="20"/>
    </location>
</feature>
<feature type="compositionally biased region" description="Low complexity" evidence="5">
    <location>
        <begin position="94"/>
        <end position="109"/>
    </location>
</feature>
<evidence type="ECO:0000256" key="1">
    <source>
        <dbReference type="ARBA" id="ARBA00004141"/>
    </source>
</evidence>
<dbReference type="CDD" id="cd00038">
    <property type="entry name" value="CAP_ED"/>
    <property type="match status" value="1"/>
</dbReference>
<dbReference type="Pfam" id="PF00027">
    <property type="entry name" value="cNMP_binding"/>
    <property type="match status" value="1"/>
</dbReference>
<gene>
    <name evidence="9" type="ORF">DMC30DRAFT_446237</name>
</gene>
<feature type="transmembrane region" description="Helical" evidence="6">
    <location>
        <begin position="792"/>
        <end position="825"/>
    </location>
</feature>
<comment type="caution">
    <text evidence="9">The sequence shown here is derived from an EMBL/GenBank/DDBJ whole genome shotgun (WGS) entry which is preliminary data.</text>
</comment>
<accession>A0A5C5G042</accession>
<dbReference type="SMART" id="SM00100">
    <property type="entry name" value="cNMP"/>
    <property type="match status" value="1"/>
</dbReference>
<dbReference type="InterPro" id="IPR011547">
    <property type="entry name" value="SLC26A/SulP_dom"/>
</dbReference>
<dbReference type="PANTHER" id="PTHR43310">
    <property type="entry name" value="SULFATE TRANSPORTER YBAR-RELATED"/>
    <property type="match status" value="1"/>
</dbReference>
<dbReference type="AlphaFoldDB" id="A0A5C5G042"/>
<feature type="transmembrane region" description="Helical" evidence="6">
    <location>
        <begin position="626"/>
        <end position="645"/>
    </location>
</feature>
<reference evidence="9 10" key="1">
    <citation type="submission" date="2019-03" db="EMBL/GenBank/DDBJ databases">
        <title>Rhodosporidium diobovatum UCD-FST 08-225 genome sequencing, assembly, and annotation.</title>
        <authorList>
            <person name="Fakankun I.U."/>
            <person name="Fristensky B."/>
            <person name="Levin D.B."/>
        </authorList>
    </citation>
    <scope>NUCLEOTIDE SEQUENCE [LARGE SCALE GENOMIC DNA]</scope>
    <source>
        <strain evidence="9 10">UCD-FST 08-225</strain>
    </source>
</reference>
<feature type="compositionally biased region" description="Basic and acidic residues" evidence="5">
    <location>
        <begin position="310"/>
        <end position="323"/>
    </location>
</feature>
<feature type="domain" description="STAS" evidence="8">
    <location>
        <begin position="914"/>
        <end position="1026"/>
    </location>
</feature>
<feature type="transmembrane region" description="Helical" evidence="6">
    <location>
        <begin position="651"/>
        <end position="671"/>
    </location>
</feature>
<dbReference type="GO" id="GO:0016020">
    <property type="term" value="C:membrane"/>
    <property type="evidence" value="ECO:0007669"/>
    <property type="project" value="UniProtKB-SubCell"/>
</dbReference>
<protein>
    <submittedName>
        <fullName evidence="9">Putative vacuole protein</fullName>
    </submittedName>
</protein>
<feature type="transmembrane region" description="Helical" evidence="6">
    <location>
        <begin position="760"/>
        <end position="780"/>
    </location>
</feature>
<evidence type="ECO:0000256" key="3">
    <source>
        <dbReference type="ARBA" id="ARBA00022989"/>
    </source>
</evidence>
<dbReference type="SUPFAM" id="SSF52091">
    <property type="entry name" value="SpoIIaa-like"/>
    <property type="match status" value="1"/>
</dbReference>
<evidence type="ECO:0000313" key="9">
    <source>
        <dbReference type="EMBL" id="TNY21361.1"/>
    </source>
</evidence>
<sequence length="1250" mass="133714">MPGLARGEERGVAVHGEIKPGRRPRLFARWCSAVAANDSAALGAAPPELQSSWHTGPASAPSTMAPSRSAAASPPPAPVSRPPAAASNRRRSASRGSHGSIGGSHSRSAFRSSLGGKPIPPRHGSASTARSDSALSDSEHGSDAGFSLGGWGSYSATREELRDGSARLASLSLAAESGFPRPAATPPLATSQAPSSPFFAPAPCSPESPPTPTTANPLPASGISLNRPSELAQRLASPPGAQGALTSTRLSPIASAATSPTAPPPKVLPSPETVLSPPPRDELEADPIVQAIGTSTGSDERTPTPARMLSAEHERRDRSDSGLRHRHSHQGRAASRSSERKERSLALGDETGGGGGDSGDEDDALLEESLAEDSTITIDRERARQAHAHGRAEADEHTPLLGGGKGGEDGDEARERNLLQRAKARAGAAFKLAKQKGSEIKAEDVKDAGKTAVTSIPAVILGTLMNILDAISYGMITFPTSVPAFANFGGIGVSMFFVSCLVAQLVFSGGGSIFAAGNGSMMIEVVPFYHSIVGVLQNQIDDDETLVATTMFAFAMSSLLTGLAFGTLGALRLGRLSEFFPRHILVGTIGGVGAFLFVTGLQVSARLEEGSGFSLELARHFFEIEILPLWTIPLVLAIGLRLITAKFSHPFIFPAYFLAIPLVFYVVVLSARVPVERLRELGWVFEVDGVDNAWYEYLTHFNLRKTDFGALVETIPTQLALVFFGLLHVPINVPSLAISIGEDNVDTNRELVAHGISNVASGLLGSVPNYVVYANSVLFIQSGGTTRLSGFMLALGSVGVLLAGPGLIGFLPVCVVSALIFILGIDLVKEAVWDTYHRVSSFEYATIWIIILTMTAFDFTIGLAVGLILACVSFVVMSSQRRAIRSILSGSSAHSTVRRHPKQSAWLADVGRQIRIVKLQGFLFFGTISNVEATVRKLLDAASWSDNPIRFLVVDFSMASGVDFSAAEAFVRMQRLLDERGVVLVLCGCPYDSPVGVALRSVDLWSDYAESKVVVLENLNDALEHCENAFLRSLYSKTFRPPAINPNSAHSGVAIASQIEMPKADLDSDIEGFASSPRANHLRAAARETMSRAEVPQSKMNFQQPLPILLQAFQPYSPDLNEDYCFRLVPYFKRVNVERGTELWAHGSEPDAFYVIESGMLRALYRFANSSHTMTESMVAGTVAGEMSFLSRTPRNTSVVAERDSTLWRMDVSAHEELGRKEGWQFARRFEEVVLKIANAETEGHLMSSL</sequence>
<feature type="transmembrane region" description="Helical" evidence="6">
    <location>
        <begin position="513"/>
        <end position="536"/>
    </location>
</feature>
<dbReference type="Proteomes" id="UP000311382">
    <property type="component" value="Unassembled WGS sequence"/>
</dbReference>
<evidence type="ECO:0000313" key="10">
    <source>
        <dbReference type="Proteomes" id="UP000311382"/>
    </source>
</evidence>
<feature type="compositionally biased region" description="Low complexity" evidence="5">
    <location>
        <begin position="56"/>
        <end position="72"/>
    </location>
</feature>
<comment type="subcellular location">
    <subcellularLocation>
        <location evidence="1">Membrane</location>
        <topology evidence="1">Multi-pass membrane protein</topology>
    </subcellularLocation>
</comment>
<dbReference type="InterPro" id="IPR002645">
    <property type="entry name" value="STAS_dom"/>
</dbReference>
<name>A0A5C5G042_9BASI</name>
<feature type="transmembrane region" description="Helical" evidence="6">
    <location>
        <begin position="548"/>
        <end position="571"/>
    </location>
</feature>
<evidence type="ECO:0000256" key="4">
    <source>
        <dbReference type="ARBA" id="ARBA00023136"/>
    </source>
</evidence>
<feature type="compositionally biased region" description="Low complexity" evidence="5">
    <location>
        <begin position="189"/>
        <end position="202"/>
    </location>
</feature>
<feature type="transmembrane region" description="Helical" evidence="6">
    <location>
        <begin position="719"/>
        <end position="740"/>
    </location>
</feature>
<dbReference type="CDD" id="cd07042">
    <property type="entry name" value="STAS_SulP_like_sulfate_transporter"/>
    <property type="match status" value="1"/>
</dbReference>
<dbReference type="EMBL" id="SOZI01000045">
    <property type="protein sequence ID" value="TNY21361.1"/>
    <property type="molecule type" value="Genomic_DNA"/>
</dbReference>
<feature type="region of interest" description="Disordered" evidence="5">
    <location>
        <begin position="45"/>
        <end position="153"/>
    </location>
</feature>
<organism evidence="9 10">
    <name type="scientific">Rhodotorula diobovata</name>
    <dbReference type="NCBI Taxonomy" id="5288"/>
    <lineage>
        <taxon>Eukaryota</taxon>
        <taxon>Fungi</taxon>
        <taxon>Dikarya</taxon>
        <taxon>Basidiomycota</taxon>
        <taxon>Pucciniomycotina</taxon>
        <taxon>Microbotryomycetes</taxon>
        <taxon>Sporidiobolales</taxon>
        <taxon>Sporidiobolaceae</taxon>
        <taxon>Rhodotorula</taxon>
    </lineage>
</organism>
<keyword evidence="10" id="KW-1185">Reference proteome</keyword>
<dbReference type="InterPro" id="IPR000595">
    <property type="entry name" value="cNMP-bd_dom"/>
</dbReference>
<dbReference type="InterPro" id="IPR052706">
    <property type="entry name" value="Membrane-Transporter-like"/>
</dbReference>
<feature type="transmembrane region" description="Helical" evidence="6">
    <location>
        <begin position="583"/>
        <end position="605"/>
    </location>
</feature>
<dbReference type="Pfam" id="PF01740">
    <property type="entry name" value="STAS"/>
    <property type="match status" value="1"/>
</dbReference>
<dbReference type="Gene3D" id="3.30.750.24">
    <property type="entry name" value="STAS domain"/>
    <property type="match status" value="1"/>
</dbReference>
<dbReference type="STRING" id="5288.A0A5C5G042"/>
<evidence type="ECO:0000256" key="5">
    <source>
        <dbReference type="SAM" id="MobiDB-lite"/>
    </source>
</evidence>
<feature type="compositionally biased region" description="Polar residues" evidence="5">
    <location>
        <begin position="125"/>
        <end position="136"/>
    </location>
</feature>
<dbReference type="OrthoDB" id="409725at2759"/>
<dbReference type="InterPro" id="IPR036513">
    <property type="entry name" value="STAS_dom_sf"/>
</dbReference>
<feature type="transmembrane region" description="Helical" evidence="6">
    <location>
        <begin position="488"/>
        <end position="507"/>
    </location>
</feature>
<keyword evidence="3 6" id="KW-1133">Transmembrane helix</keyword>
<dbReference type="InterPro" id="IPR014710">
    <property type="entry name" value="RmlC-like_jellyroll"/>
</dbReference>
<feature type="region of interest" description="Disordered" evidence="5">
    <location>
        <begin position="178"/>
        <end position="411"/>
    </location>
</feature>
<evidence type="ECO:0000259" key="8">
    <source>
        <dbReference type="PROSITE" id="PS50801"/>
    </source>
</evidence>
<proteinExistence type="predicted"/>
<evidence type="ECO:0000256" key="2">
    <source>
        <dbReference type="ARBA" id="ARBA00022692"/>
    </source>
</evidence>
<dbReference type="Pfam" id="PF00916">
    <property type="entry name" value="Sulfate_transp"/>
    <property type="match status" value="1"/>
</dbReference>
<keyword evidence="2 6" id="KW-0812">Transmembrane</keyword>
<evidence type="ECO:0000256" key="6">
    <source>
        <dbReference type="SAM" id="Phobius"/>
    </source>
</evidence>
<feature type="transmembrane region" description="Helical" evidence="6">
    <location>
        <begin position="845"/>
        <end position="876"/>
    </location>
</feature>
<feature type="domain" description="Cyclic nucleotide-binding" evidence="7">
    <location>
        <begin position="1116"/>
        <end position="1218"/>
    </location>
</feature>
<dbReference type="PROSITE" id="PS50801">
    <property type="entry name" value="STAS"/>
    <property type="match status" value="1"/>
</dbReference>